<sequence>MPASQRSATHDRPEQPAVLRPPPAWSPRSHDLRAEPPPARHVSRHTSPTAPAASMRAHPQRALRAHRFPSIPGIL</sequence>
<evidence type="ECO:0000256" key="1">
    <source>
        <dbReference type="SAM" id="MobiDB-lite"/>
    </source>
</evidence>
<feature type="region of interest" description="Disordered" evidence="1">
    <location>
        <begin position="1"/>
        <end position="75"/>
    </location>
</feature>
<accession>A0A017T634</accession>
<reference evidence="2 3" key="1">
    <citation type="submission" date="2013-05" db="EMBL/GenBank/DDBJ databases">
        <title>Genome assembly of Chondromyces apiculatus DSM 436.</title>
        <authorList>
            <person name="Sharma G."/>
            <person name="Khatri I."/>
            <person name="Kaur C."/>
            <person name="Mayilraj S."/>
            <person name="Subramanian S."/>
        </authorList>
    </citation>
    <scope>NUCLEOTIDE SEQUENCE [LARGE SCALE GENOMIC DNA]</scope>
    <source>
        <strain evidence="2 3">DSM 436</strain>
    </source>
</reference>
<comment type="caution">
    <text evidence="2">The sequence shown here is derived from an EMBL/GenBank/DDBJ whole genome shotgun (WGS) entry which is preliminary data.</text>
</comment>
<evidence type="ECO:0000313" key="2">
    <source>
        <dbReference type="EMBL" id="EYF04669.1"/>
    </source>
</evidence>
<name>A0A017T634_9BACT</name>
<feature type="compositionally biased region" description="Basic residues" evidence="1">
    <location>
        <begin position="58"/>
        <end position="67"/>
    </location>
</feature>
<dbReference type="Proteomes" id="UP000019678">
    <property type="component" value="Unassembled WGS sequence"/>
</dbReference>
<gene>
    <name evidence="2" type="ORF">CAP_4345</name>
</gene>
<dbReference type="EMBL" id="ASRX01000031">
    <property type="protein sequence ID" value="EYF04669.1"/>
    <property type="molecule type" value="Genomic_DNA"/>
</dbReference>
<protein>
    <submittedName>
        <fullName evidence="2">Uncharacterized protein</fullName>
    </submittedName>
</protein>
<evidence type="ECO:0000313" key="3">
    <source>
        <dbReference type="Proteomes" id="UP000019678"/>
    </source>
</evidence>
<keyword evidence="3" id="KW-1185">Reference proteome</keyword>
<dbReference type="RefSeq" id="WP_231511599.1">
    <property type="nucleotide sequence ID" value="NZ_ASRX01000031.1"/>
</dbReference>
<organism evidence="2 3">
    <name type="scientific">Chondromyces apiculatus DSM 436</name>
    <dbReference type="NCBI Taxonomy" id="1192034"/>
    <lineage>
        <taxon>Bacteria</taxon>
        <taxon>Pseudomonadati</taxon>
        <taxon>Myxococcota</taxon>
        <taxon>Polyangia</taxon>
        <taxon>Polyangiales</taxon>
        <taxon>Polyangiaceae</taxon>
        <taxon>Chondromyces</taxon>
    </lineage>
</organism>
<dbReference type="AlphaFoldDB" id="A0A017T634"/>
<proteinExistence type="predicted"/>